<keyword evidence="2" id="KW-1185">Reference proteome</keyword>
<protein>
    <submittedName>
        <fullName evidence="1">Uncharacterized protein</fullName>
    </submittedName>
</protein>
<comment type="caution">
    <text evidence="1">The sequence shown here is derived from an EMBL/GenBank/DDBJ whole genome shotgun (WGS) entry which is preliminary data.</text>
</comment>
<dbReference type="AlphaFoldDB" id="A0A392S3X9"/>
<reference evidence="1 2" key="1">
    <citation type="journal article" date="2018" name="Front. Plant Sci.">
        <title>Red Clover (Trifolium pratense) and Zigzag Clover (T. medium) - A Picture of Genomic Similarities and Differences.</title>
        <authorList>
            <person name="Dluhosova J."/>
            <person name="Istvanek J."/>
            <person name="Nedelnik J."/>
            <person name="Repkova J."/>
        </authorList>
    </citation>
    <scope>NUCLEOTIDE SEQUENCE [LARGE SCALE GENOMIC DNA]</scope>
    <source>
        <strain evidence="2">cv. 10/8</strain>
        <tissue evidence="1">Leaf</tissue>
    </source>
</reference>
<organism evidence="1 2">
    <name type="scientific">Trifolium medium</name>
    <dbReference type="NCBI Taxonomy" id="97028"/>
    <lineage>
        <taxon>Eukaryota</taxon>
        <taxon>Viridiplantae</taxon>
        <taxon>Streptophyta</taxon>
        <taxon>Embryophyta</taxon>
        <taxon>Tracheophyta</taxon>
        <taxon>Spermatophyta</taxon>
        <taxon>Magnoliopsida</taxon>
        <taxon>eudicotyledons</taxon>
        <taxon>Gunneridae</taxon>
        <taxon>Pentapetalae</taxon>
        <taxon>rosids</taxon>
        <taxon>fabids</taxon>
        <taxon>Fabales</taxon>
        <taxon>Fabaceae</taxon>
        <taxon>Papilionoideae</taxon>
        <taxon>50 kb inversion clade</taxon>
        <taxon>NPAAA clade</taxon>
        <taxon>Hologalegina</taxon>
        <taxon>IRL clade</taxon>
        <taxon>Trifolieae</taxon>
        <taxon>Trifolium</taxon>
    </lineage>
</organism>
<evidence type="ECO:0000313" key="2">
    <source>
        <dbReference type="Proteomes" id="UP000265520"/>
    </source>
</evidence>
<accession>A0A392S3X9</accession>
<dbReference type="EMBL" id="LXQA010319914">
    <property type="protein sequence ID" value="MCI43613.1"/>
    <property type="molecule type" value="Genomic_DNA"/>
</dbReference>
<sequence>WEGGGADGVGGGGERWRWGEEGWSAKEEECENIYHCVEIRRGNL</sequence>
<evidence type="ECO:0000313" key="1">
    <source>
        <dbReference type="EMBL" id="MCI43613.1"/>
    </source>
</evidence>
<name>A0A392S3X9_9FABA</name>
<feature type="non-terminal residue" evidence="1">
    <location>
        <position position="1"/>
    </location>
</feature>
<dbReference type="Proteomes" id="UP000265520">
    <property type="component" value="Unassembled WGS sequence"/>
</dbReference>
<proteinExistence type="predicted"/>